<dbReference type="GO" id="GO:0016810">
    <property type="term" value="F:hydrolase activity, acting on carbon-nitrogen (but not peptide) bonds"/>
    <property type="evidence" value="ECO:0007669"/>
    <property type="project" value="InterPro"/>
</dbReference>
<dbReference type="RefSeq" id="WP_055451235.1">
    <property type="nucleotide sequence ID" value="NZ_CYHF01000008.1"/>
</dbReference>
<dbReference type="STRING" id="339866.GCA_001418255_02385"/>
<dbReference type="PROSITE" id="PS51677">
    <property type="entry name" value="NODB"/>
    <property type="match status" value="1"/>
</dbReference>
<keyword evidence="2" id="KW-0732">Signal</keyword>
<evidence type="ECO:0000313" key="4">
    <source>
        <dbReference type="EMBL" id="CUA99055.1"/>
    </source>
</evidence>
<dbReference type="Pfam" id="PF01522">
    <property type="entry name" value="Polysacc_deac_1"/>
    <property type="match status" value="1"/>
</dbReference>
<evidence type="ECO:0000256" key="1">
    <source>
        <dbReference type="ARBA" id="ARBA00004613"/>
    </source>
</evidence>
<dbReference type="AlphaFoldDB" id="A0A0K6I7F4"/>
<reference evidence="5" key="1">
    <citation type="submission" date="2015-08" db="EMBL/GenBank/DDBJ databases">
        <authorList>
            <person name="Varghese N."/>
        </authorList>
    </citation>
    <scope>NUCLEOTIDE SEQUENCE [LARGE SCALE GENOMIC DNA]</scope>
    <source>
        <strain evidence="5">DSM 18181</strain>
    </source>
</reference>
<dbReference type="InterPro" id="IPR051398">
    <property type="entry name" value="Polysacch_Deacetylase"/>
</dbReference>
<feature type="domain" description="NodB homology" evidence="3">
    <location>
        <begin position="65"/>
        <end position="268"/>
    </location>
</feature>
<keyword evidence="5" id="KW-1185">Reference proteome</keyword>
<dbReference type="PANTHER" id="PTHR34216">
    <property type="match status" value="1"/>
</dbReference>
<organism evidence="4 5">
    <name type="scientific">Thiomonas bhubaneswarensis</name>
    <dbReference type="NCBI Taxonomy" id="339866"/>
    <lineage>
        <taxon>Bacteria</taxon>
        <taxon>Pseudomonadati</taxon>
        <taxon>Pseudomonadota</taxon>
        <taxon>Betaproteobacteria</taxon>
        <taxon>Burkholderiales</taxon>
        <taxon>Thiomonas</taxon>
    </lineage>
</organism>
<dbReference type="PANTHER" id="PTHR34216:SF3">
    <property type="entry name" value="POLY-BETA-1,6-N-ACETYL-D-GLUCOSAMINE N-DEACETYLASE"/>
    <property type="match status" value="1"/>
</dbReference>
<dbReference type="GO" id="GO:0005576">
    <property type="term" value="C:extracellular region"/>
    <property type="evidence" value="ECO:0007669"/>
    <property type="project" value="UniProtKB-SubCell"/>
</dbReference>
<proteinExistence type="predicted"/>
<dbReference type="Proteomes" id="UP000183649">
    <property type="component" value="Unassembled WGS sequence"/>
</dbReference>
<accession>A0A0K6I7F4</accession>
<dbReference type="Gene3D" id="3.20.20.370">
    <property type="entry name" value="Glycoside hydrolase/deacetylase"/>
    <property type="match status" value="1"/>
</dbReference>
<dbReference type="InterPro" id="IPR011330">
    <property type="entry name" value="Glyco_hydro/deAcase_b/a-brl"/>
</dbReference>
<evidence type="ECO:0000313" key="5">
    <source>
        <dbReference type="Proteomes" id="UP000183649"/>
    </source>
</evidence>
<dbReference type="InterPro" id="IPR002509">
    <property type="entry name" value="NODB_dom"/>
</dbReference>
<gene>
    <name evidence="4" type="ORF">Ga0061069_108157</name>
</gene>
<dbReference type="SUPFAM" id="SSF88713">
    <property type="entry name" value="Glycoside hydrolase/deacetylase"/>
    <property type="match status" value="1"/>
</dbReference>
<protein>
    <submittedName>
        <fullName evidence="4">Polysaccharide deacetylase</fullName>
    </submittedName>
</protein>
<dbReference type="OrthoDB" id="9814639at2"/>
<sequence length="268" mass="29509">MKRLSILMYHGLYASEAQRLAIDPIDRPYAISTEAFARQLDLILAAGIPVVHPLELERPGAATPTGVLLTFDDGYASNAELALPLLKKRGLSALFFVTTDFIGQRPGFCTWDQVRELARNDMVVGGHGQTHRFLSDLPDAALQAELRQSHSRLTQELQTAIRQMSFPGGRYDDRCLRMAHDAGYPLLHGSDIGVLSPQNSLHADVLPRLAIRDSTSDATVLAYARADAFTLLRARTLSQAKTLAKLLIGNAAYHQLYARVKGVPRQQP</sequence>
<dbReference type="GO" id="GO:0005975">
    <property type="term" value="P:carbohydrate metabolic process"/>
    <property type="evidence" value="ECO:0007669"/>
    <property type="project" value="InterPro"/>
</dbReference>
<dbReference type="EMBL" id="CYHF01000008">
    <property type="protein sequence ID" value="CUA99055.1"/>
    <property type="molecule type" value="Genomic_DNA"/>
</dbReference>
<dbReference type="CDD" id="cd10918">
    <property type="entry name" value="CE4_NodB_like_5s_6s"/>
    <property type="match status" value="1"/>
</dbReference>
<evidence type="ECO:0000256" key="2">
    <source>
        <dbReference type="ARBA" id="ARBA00022729"/>
    </source>
</evidence>
<name>A0A0K6I7F4_9BURK</name>
<evidence type="ECO:0000259" key="3">
    <source>
        <dbReference type="PROSITE" id="PS51677"/>
    </source>
</evidence>
<comment type="subcellular location">
    <subcellularLocation>
        <location evidence="1">Secreted</location>
    </subcellularLocation>
</comment>